<dbReference type="Proteomes" id="UP000820669">
    <property type="component" value="Unassembled WGS sequence"/>
</dbReference>
<dbReference type="RefSeq" id="WP_169380465.1">
    <property type="nucleotide sequence ID" value="NZ_JAAXLA010000009.1"/>
</dbReference>
<evidence type="ECO:0000313" key="4">
    <source>
        <dbReference type="Proteomes" id="UP000820669"/>
    </source>
</evidence>
<dbReference type="SUPFAM" id="SSF51556">
    <property type="entry name" value="Metallo-dependent hydrolases"/>
    <property type="match status" value="1"/>
</dbReference>
<organism evidence="3 4">
    <name type="scientific">Pseudonocardia acidicola</name>
    <dbReference type="NCBI Taxonomy" id="2724939"/>
    <lineage>
        <taxon>Bacteria</taxon>
        <taxon>Bacillati</taxon>
        <taxon>Actinomycetota</taxon>
        <taxon>Actinomycetes</taxon>
        <taxon>Pseudonocardiales</taxon>
        <taxon>Pseudonocardiaceae</taxon>
        <taxon>Pseudonocardia</taxon>
    </lineage>
</organism>
<keyword evidence="4" id="KW-1185">Reference proteome</keyword>
<evidence type="ECO:0000256" key="1">
    <source>
        <dbReference type="ARBA" id="ARBA00023239"/>
    </source>
</evidence>
<dbReference type="CDD" id="cd01292">
    <property type="entry name" value="metallo-dependent_hydrolases"/>
    <property type="match status" value="1"/>
</dbReference>
<dbReference type="InterPro" id="IPR032466">
    <property type="entry name" value="Metal_Hydrolase"/>
</dbReference>
<dbReference type="PANTHER" id="PTHR21240:SF28">
    <property type="entry name" value="ISO-OROTATE DECARBOXYLASE (EUROFUNG)"/>
    <property type="match status" value="1"/>
</dbReference>
<dbReference type="Gene3D" id="3.20.20.140">
    <property type="entry name" value="Metal-dependent hydrolases"/>
    <property type="match status" value="1"/>
</dbReference>
<dbReference type="Pfam" id="PF04909">
    <property type="entry name" value="Amidohydro_2"/>
    <property type="match status" value="1"/>
</dbReference>
<protein>
    <submittedName>
        <fullName evidence="3">Amidohydrolase</fullName>
    </submittedName>
</protein>
<proteinExistence type="predicted"/>
<evidence type="ECO:0000313" key="3">
    <source>
        <dbReference type="EMBL" id="NMH97078.1"/>
    </source>
</evidence>
<dbReference type="InterPro" id="IPR006680">
    <property type="entry name" value="Amidohydro-rel"/>
</dbReference>
<evidence type="ECO:0000259" key="2">
    <source>
        <dbReference type="Pfam" id="PF04909"/>
    </source>
</evidence>
<dbReference type="PANTHER" id="PTHR21240">
    <property type="entry name" value="2-AMINO-3-CARBOXYLMUCONATE-6-SEMIALDEHYDE DECARBOXYLASE"/>
    <property type="match status" value="1"/>
</dbReference>
<dbReference type="EMBL" id="JAAXLA010000009">
    <property type="protein sequence ID" value="NMH97078.1"/>
    <property type="molecule type" value="Genomic_DNA"/>
</dbReference>
<dbReference type="InterPro" id="IPR032465">
    <property type="entry name" value="ACMSD"/>
</dbReference>
<comment type="caution">
    <text evidence="3">The sequence shown here is derived from an EMBL/GenBank/DDBJ whole genome shotgun (WGS) entry which is preliminary data.</text>
</comment>
<sequence>MTGAHGNPALPTPPADDADVSRYVADLGLPGLVDAHVHFLPERVLRKVWAYFDEAETHYGMPWPVQYRTPEPDRIATLDKFGVRAFAPLVYPHKPGMARWLTEWVTEFAAQTPAAVPTATLYPEPDVADYLGTAVEAGAKLVKVHVQVGAFDPRDPLLRQAWGLLADAGVPAIVHCGHGPIRGEHTGLDIFAEVLAEHPRLPIVLAHAGMPDFVGALDLMRRFERVYIDTTMVGTPFSLRIAPLPADWPARLVDVADRVVLGTDFPNIPYPYHEQLQAIAGWAAADDRLGRDFLRSVLHDAPARLLGVADPDVATDPADPE</sequence>
<feature type="domain" description="Amidohydrolase-related" evidence="2">
    <location>
        <begin position="33"/>
        <end position="307"/>
    </location>
</feature>
<gene>
    <name evidence="3" type="ORF">HF526_07070</name>
</gene>
<reference evidence="3 4" key="1">
    <citation type="submission" date="2020-04" db="EMBL/GenBank/DDBJ databases">
        <authorList>
            <person name="Klaysubun C."/>
            <person name="Duangmal K."/>
            <person name="Lipun K."/>
        </authorList>
    </citation>
    <scope>NUCLEOTIDE SEQUENCE [LARGE SCALE GENOMIC DNA]</scope>
    <source>
        <strain evidence="3 4">K10HN5</strain>
    </source>
</reference>
<name>A0ABX1SA79_9PSEU</name>
<keyword evidence="1" id="KW-0456">Lyase</keyword>
<accession>A0ABX1SA79</accession>